<dbReference type="Proteomes" id="UP000054248">
    <property type="component" value="Unassembled WGS sequence"/>
</dbReference>
<dbReference type="InterPro" id="IPR045340">
    <property type="entry name" value="DUF6533"/>
</dbReference>
<protein>
    <recommendedName>
        <fullName evidence="1">DUF6533 domain-containing protein</fullName>
    </recommendedName>
</protein>
<dbReference type="HOGENOM" id="CLU_2672938_0_0_1"/>
<reference evidence="2 3" key="1">
    <citation type="submission" date="2014-04" db="EMBL/GenBank/DDBJ databases">
        <authorList>
            <consortium name="DOE Joint Genome Institute"/>
            <person name="Kuo A."/>
            <person name="Girlanda M."/>
            <person name="Perotto S."/>
            <person name="Kohler A."/>
            <person name="Nagy L.G."/>
            <person name="Floudas D."/>
            <person name="Copeland A."/>
            <person name="Barry K.W."/>
            <person name="Cichocki N."/>
            <person name="Veneault-Fourrey C."/>
            <person name="LaButti K."/>
            <person name="Lindquist E.A."/>
            <person name="Lipzen A."/>
            <person name="Lundell T."/>
            <person name="Morin E."/>
            <person name="Murat C."/>
            <person name="Sun H."/>
            <person name="Tunlid A."/>
            <person name="Henrissat B."/>
            <person name="Grigoriev I.V."/>
            <person name="Hibbett D.S."/>
            <person name="Martin F."/>
            <person name="Nordberg H.P."/>
            <person name="Cantor M.N."/>
            <person name="Hua S.X."/>
        </authorList>
    </citation>
    <scope>NUCLEOTIDE SEQUENCE [LARGE SCALE GENOMIC DNA]</scope>
    <source>
        <strain evidence="2 3">MUT 4182</strain>
    </source>
</reference>
<evidence type="ECO:0000259" key="1">
    <source>
        <dbReference type="Pfam" id="PF20151"/>
    </source>
</evidence>
<proteinExistence type="predicted"/>
<dbReference type="EMBL" id="KN823020">
    <property type="protein sequence ID" value="KIO26691.1"/>
    <property type="molecule type" value="Genomic_DNA"/>
</dbReference>
<gene>
    <name evidence="2" type="ORF">M407DRAFT_197824</name>
</gene>
<evidence type="ECO:0000313" key="3">
    <source>
        <dbReference type="Proteomes" id="UP000054248"/>
    </source>
</evidence>
<keyword evidence="3" id="KW-1185">Reference proteome</keyword>
<reference evidence="3" key="2">
    <citation type="submission" date="2015-01" db="EMBL/GenBank/DDBJ databases">
        <title>Evolutionary Origins and Diversification of the Mycorrhizal Mutualists.</title>
        <authorList>
            <consortium name="DOE Joint Genome Institute"/>
            <consortium name="Mycorrhizal Genomics Consortium"/>
            <person name="Kohler A."/>
            <person name="Kuo A."/>
            <person name="Nagy L.G."/>
            <person name="Floudas D."/>
            <person name="Copeland A."/>
            <person name="Barry K.W."/>
            <person name="Cichocki N."/>
            <person name="Veneault-Fourrey C."/>
            <person name="LaButti K."/>
            <person name="Lindquist E.A."/>
            <person name="Lipzen A."/>
            <person name="Lundell T."/>
            <person name="Morin E."/>
            <person name="Murat C."/>
            <person name="Riley R."/>
            <person name="Ohm R."/>
            <person name="Sun H."/>
            <person name="Tunlid A."/>
            <person name="Henrissat B."/>
            <person name="Grigoriev I.V."/>
            <person name="Hibbett D.S."/>
            <person name="Martin F."/>
        </authorList>
    </citation>
    <scope>NUCLEOTIDE SEQUENCE [LARGE SCALE GENOMIC DNA]</scope>
    <source>
        <strain evidence="3">MUT 4182</strain>
    </source>
</reference>
<name>A0A0C3QIJ1_9AGAM</name>
<dbReference type="Pfam" id="PF20151">
    <property type="entry name" value="DUF6533"/>
    <property type="match status" value="1"/>
</dbReference>
<dbReference type="OrthoDB" id="2638860at2759"/>
<sequence>MAKPPIDPAHSQQIILHVEAARCLTLAGFTVLIWDHLCTIDEEIQFWWTAPRSAVKFLFLVVRGYLDRRGTSPGS</sequence>
<dbReference type="AlphaFoldDB" id="A0A0C3QIJ1"/>
<accession>A0A0C3QIJ1</accession>
<organism evidence="2 3">
    <name type="scientific">Tulasnella calospora MUT 4182</name>
    <dbReference type="NCBI Taxonomy" id="1051891"/>
    <lineage>
        <taxon>Eukaryota</taxon>
        <taxon>Fungi</taxon>
        <taxon>Dikarya</taxon>
        <taxon>Basidiomycota</taxon>
        <taxon>Agaricomycotina</taxon>
        <taxon>Agaricomycetes</taxon>
        <taxon>Cantharellales</taxon>
        <taxon>Tulasnellaceae</taxon>
        <taxon>Tulasnella</taxon>
    </lineage>
</organism>
<evidence type="ECO:0000313" key="2">
    <source>
        <dbReference type="EMBL" id="KIO26691.1"/>
    </source>
</evidence>
<feature type="domain" description="DUF6533" evidence="1">
    <location>
        <begin position="23"/>
        <end position="63"/>
    </location>
</feature>